<protein>
    <recommendedName>
        <fullName evidence="2">Response regulatory domain-containing protein</fullName>
    </recommendedName>
</protein>
<dbReference type="InterPro" id="IPR011006">
    <property type="entry name" value="CheY-like_superfamily"/>
</dbReference>
<evidence type="ECO:0000313" key="3">
    <source>
        <dbReference type="EMBL" id="QOL47761.1"/>
    </source>
</evidence>
<dbReference type="PROSITE" id="PS50110">
    <property type="entry name" value="RESPONSE_REGULATORY"/>
    <property type="match status" value="1"/>
</dbReference>
<dbReference type="SUPFAM" id="SSF52172">
    <property type="entry name" value="CheY-like"/>
    <property type="match status" value="1"/>
</dbReference>
<gene>
    <name evidence="3" type="ORF">LPB04_12030</name>
</gene>
<dbReference type="AlphaFoldDB" id="A0A7L9TY92"/>
<dbReference type="Gene3D" id="3.40.50.2300">
    <property type="match status" value="1"/>
</dbReference>
<keyword evidence="4" id="KW-1185">Reference proteome</keyword>
<proteinExistence type="predicted"/>
<dbReference type="Proteomes" id="UP000593875">
    <property type="component" value="Chromosome"/>
</dbReference>
<accession>A0A7L9TY92</accession>
<evidence type="ECO:0000313" key="4">
    <source>
        <dbReference type="Proteomes" id="UP000593875"/>
    </source>
</evidence>
<reference evidence="3 4" key="1">
    <citation type="submission" date="2020-10" db="EMBL/GenBank/DDBJ databases">
        <title>Genome sequencing of Massilia sp. LPB0304.</title>
        <authorList>
            <person name="Kim J."/>
        </authorList>
    </citation>
    <scope>NUCLEOTIDE SEQUENCE [LARGE SCALE GENOMIC DNA]</scope>
    <source>
        <strain evidence="3 4">LPB0304</strain>
    </source>
</reference>
<dbReference type="EMBL" id="CP062941">
    <property type="protein sequence ID" value="QOL47761.1"/>
    <property type="molecule type" value="Genomic_DNA"/>
</dbReference>
<organism evidence="3 4">
    <name type="scientific">Massilia litorea</name>
    <dbReference type="NCBI Taxonomy" id="2769491"/>
    <lineage>
        <taxon>Bacteria</taxon>
        <taxon>Pseudomonadati</taxon>
        <taxon>Pseudomonadota</taxon>
        <taxon>Betaproteobacteria</taxon>
        <taxon>Burkholderiales</taxon>
        <taxon>Oxalobacteraceae</taxon>
        <taxon>Telluria group</taxon>
        <taxon>Massilia</taxon>
    </lineage>
</organism>
<feature type="domain" description="Response regulatory" evidence="2">
    <location>
        <begin position="7"/>
        <end position="121"/>
    </location>
</feature>
<sequence length="126" mass="13285">MPSPRKTILVIHPSAPDPAAIRRLLGTMGHIAITAEGPRAALKALGAMRFDVIFTSIGGVQSDSGQSFLQDLRAVAPGSAVVGIHGQGLDAANEAWMGECDATIQAPLSSSRVQWALDFELRYFGN</sequence>
<evidence type="ECO:0000259" key="2">
    <source>
        <dbReference type="PROSITE" id="PS50110"/>
    </source>
</evidence>
<dbReference type="GO" id="GO:0000160">
    <property type="term" value="P:phosphorelay signal transduction system"/>
    <property type="evidence" value="ECO:0007669"/>
    <property type="project" value="InterPro"/>
</dbReference>
<name>A0A7L9TY92_9BURK</name>
<dbReference type="RefSeq" id="WP_193684821.1">
    <property type="nucleotide sequence ID" value="NZ_CP062941.1"/>
</dbReference>
<dbReference type="InterPro" id="IPR001789">
    <property type="entry name" value="Sig_transdc_resp-reg_receiver"/>
</dbReference>
<comment type="caution">
    <text evidence="1">Lacks conserved residue(s) required for the propagation of feature annotation.</text>
</comment>
<evidence type="ECO:0000256" key="1">
    <source>
        <dbReference type="PROSITE-ProRule" id="PRU00169"/>
    </source>
</evidence>
<dbReference type="KEGG" id="mlir:LPB04_12030"/>